<protein>
    <submittedName>
        <fullName evidence="2">Wiskott-Aldrich syndrome protein family member</fullName>
    </submittedName>
</protein>
<dbReference type="AlphaFoldDB" id="A0A183H865"/>
<evidence type="ECO:0000313" key="2">
    <source>
        <dbReference type="WBParaSite" id="OFLC_0000367601-mRNA-1"/>
    </source>
</evidence>
<sequence>LQFSSGKRCSKKIGDSPSVVEQTYAQADSEAGASSYLKAQTIISRWQGSFDESYGDGEAATNVDCLRIEKSDNSGSKYSPLIGKHCSSTVPPFSRSSVHSIDAKSGIQTSVSSNNSNLPPYNVRLFAKTSESPSTLPSVAPSVPPPQIAVTPPVARALFTAPPQTTAPTKTTFQPLLHAMAPTSSTVQSASASLMMHFKNLVNTFNSFTNNNGATAAATTPSSSNIFRPENPSELKRFSLDNAISLQYHRSPVQFSTVHNVNNDKNNETVTNLNDSKDSNTDPEKELRRQRRLRRRSICQEIFSSNEPSWKNSIKNHPETDGQTGNIGEIARTVKKSTSEKHLFNNGSEVTSTADGRSQVMEDAKWHILNLRSFTF</sequence>
<dbReference type="WBParaSite" id="OFLC_0000367601-mRNA-1">
    <property type="protein sequence ID" value="OFLC_0000367601-mRNA-1"/>
    <property type="gene ID" value="OFLC_0000367601"/>
</dbReference>
<dbReference type="STRING" id="387005.A0A183H865"/>
<name>A0A183H865_9BILA</name>
<proteinExistence type="predicted"/>
<feature type="compositionally biased region" description="Basic and acidic residues" evidence="1">
    <location>
        <begin position="275"/>
        <end position="287"/>
    </location>
</feature>
<accession>A0A183H865</accession>
<feature type="region of interest" description="Disordered" evidence="1">
    <location>
        <begin position="259"/>
        <end position="291"/>
    </location>
</feature>
<evidence type="ECO:0000256" key="1">
    <source>
        <dbReference type="SAM" id="MobiDB-lite"/>
    </source>
</evidence>
<organism evidence="2">
    <name type="scientific">Onchocerca flexuosa</name>
    <dbReference type="NCBI Taxonomy" id="387005"/>
    <lineage>
        <taxon>Eukaryota</taxon>
        <taxon>Metazoa</taxon>
        <taxon>Ecdysozoa</taxon>
        <taxon>Nematoda</taxon>
        <taxon>Chromadorea</taxon>
        <taxon>Rhabditida</taxon>
        <taxon>Spirurina</taxon>
        <taxon>Spiruromorpha</taxon>
        <taxon>Filarioidea</taxon>
        <taxon>Onchocercidae</taxon>
        <taxon>Onchocerca</taxon>
    </lineage>
</organism>
<reference evidence="2" key="1">
    <citation type="submission" date="2016-06" db="UniProtKB">
        <authorList>
            <consortium name="WormBaseParasite"/>
        </authorList>
    </citation>
    <scope>IDENTIFICATION</scope>
</reference>
<feature type="compositionally biased region" description="Polar residues" evidence="1">
    <location>
        <begin position="259"/>
        <end position="274"/>
    </location>
</feature>